<evidence type="ECO:0000259" key="10">
    <source>
        <dbReference type="PROSITE" id="PS50279"/>
    </source>
</evidence>
<dbReference type="SUPFAM" id="SSF57362">
    <property type="entry name" value="BPTI-like"/>
    <property type="match status" value="1"/>
</dbReference>
<dbReference type="PROSITE" id="PS00280">
    <property type="entry name" value="BPTI_KUNITZ_1"/>
    <property type="match status" value="1"/>
</dbReference>
<keyword evidence="6" id="KW-1015">Disulfide bond</keyword>
<dbReference type="GO" id="GO:0004867">
    <property type="term" value="F:serine-type endopeptidase inhibitor activity"/>
    <property type="evidence" value="ECO:0007669"/>
    <property type="project" value="UniProtKB-KW"/>
</dbReference>
<comment type="subcellular location">
    <subcellularLocation>
        <location evidence="1">Secreted</location>
    </subcellularLocation>
</comment>
<proteinExistence type="predicted"/>
<dbReference type="AlphaFoldDB" id="A0A0P8XVA6"/>
<reference evidence="11 12" key="1">
    <citation type="journal article" date="2007" name="Nature">
        <title>Evolution of genes and genomes on the Drosophila phylogeny.</title>
        <authorList>
            <consortium name="Drosophila 12 Genomes Consortium"/>
            <person name="Clark A.G."/>
            <person name="Eisen M.B."/>
            <person name="Smith D.R."/>
            <person name="Bergman C.M."/>
            <person name="Oliver B."/>
            <person name="Markow T.A."/>
            <person name="Kaufman T.C."/>
            <person name="Kellis M."/>
            <person name="Gelbart W."/>
            <person name="Iyer V.N."/>
            <person name="Pollard D.A."/>
            <person name="Sackton T.B."/>
            <person name="Larracuente A.M."/>
            <person name="Singh N.D."/>
            <person name="Abad J.P."/>
            <person name="Abt D.N."/>
            <person name="Adryan B."/>
            <person name="Aguade M."/>
            <person name="Akashi H."/>
            <person name="Anderson W.W."/>
            <person name="Aquadro C.F."/>
            <person name="Ardell D.H."/>
            <person name="Arguello R."/>
            <person name="Artieri C.G."/>
            <person name="Barbash D.A."/>
            <person name="Barker D."/>
            <person name="Barsanti P."/>
            <person name="Batterham P."/>
            <person name="Batzoglou S."/>
            <person name="Begun D."/>
            <person name="Bhutkar A."/>
            <person name="Blanco E."/>
            <person name="Bosak S.A."/>
            <person name="Bradley R.K."/>
            <person name="Brand A.D."/>
            <person name="Brent M.R."/>
            <person name="Brooks A.N."/>
            <person name="Brown R.H."/>
            <person name="Butlin R.K."/>
            <person name="Caggese C."/>
            <person name="Calvi B.R."/>
            <person name="Bernardo de Carvalho A."/>
            <person name="Caspi A."/>
            <person name="Castrezana S."/>
            <person name="Celniker S.E."/>
            <person name="Chang J.L."/>
            <person name="Chapple C."/>
            <person name="Chatterji S."/>
            <person name="Chinwalla A."/>
            <person name="Civetta A."/>
            <person name="Clifton S.W."/>
            <person name="Comeron J.M."/>
            <person name="Costello J.C."/>
            <person name="Coyne J.A."/>
            <person name="Daub J."/>
            <person name="David R.G."/>
            <person name="Delcher A.L."/>
            <person name="Delehaunty K."/>
            <person name="Do C.B."/>
            <person name="Ebling H."/>
            <person name="Edwards K."/>
            <person name="Eickbush T."/>
            <person name="Evans J.D."/>
            <person name="Filipski A."/>
            <person name="Findeiss S."/>
            <person name="Freyhult E."/>
            <person name="Fulton L."/>
            <person name="Fulton R."/>
            <person name="Garcia A.C."/>
            <person name="Gardiner A."/>
            <person name="Garfield D.A."/>
            <person name="Garvin B.E."/>
            <person name="Gibson G."/>
            <person name="Gilbert D."/>
            <person name="Gnerre S."/>
            <person name="Godfrey J."/>
            <person name="Good R."/>
            <person name="Gotea V."/>
            <person name="Gravely B."/>
            <person name="Greenberg A.J."/>
            <person name="Griffiths-Jones S."/>
            <person name="Gross S."/>
            <person name="Guigo R."/>
            <person name="Gustafson E.A."/>
            <person name="Haerty W."/>
            <person name="Hahn M.W."/>
            <person name="Halligan D.L."/>
            <person name="Halpern A.L."/>
            <person name="Halter G.M."/>
            <person name="Han M.V."/>
            <person name="Heger A."/>
            <person name="Hillier L."/>
            <person name="Hinrichs A.S."/>
            <person name="Holmes I."/>
            <person name="Hoskins R.A."/>
            <person name="Hubisz M.J."/>
            <person name="Hultmark D."/>
            <person name="Huntley M.A."/>
            <person name="Jaffe D.B."/>
            <person name="Jagadeeshan S."/>
            <person name="Jeck W.R."/>
            <person name="Johnson J."/>
            <person name="Jones C.D."/>
            <person name="Jordan W.C."/>
            <person name="Karpen G.H."/>
            <person name="Kataoka E."/>
            <person name="Keightley P.D."/>
            <person name="Kheradpour P."/>
            <person name="Kirkness E.F."/>
            <person name="Koerich L.B."/>
            <person name="Kristiansen K."/>
            <person name="Kudrna D."/>
            <person name="Kulathinal R.J."/>
            <person name="Kumar S."/>
            <person name="Kwok R."/>
            <person name="Lander E."/>
            <person name="Langley C.H."/>
            <person name="Lapoint R."/>
            <person name="Lazzaro B.P."/>
            <person name="Lee S.J."/>
            <person name="Levesque L."/>
            <person name="Li R."/>
            <person name="Lin C.F."/>
            <person name="Lin M.F."/>
            <person name="Lindblad-Toh K."/>
            <person name="Llopart A."/>
            <person name="Long M."/>
            <person name="Low L."/>
            <person name="Lozovsky E."/>
            <person name="Lu J."/>
            <person name="Luo M."/>
            <person name="Machado C.A."/>
            <person name="Makalowski W."/>
            <person name="Marzo M."/>
            <person name="Matsuda M."/>
            <person name="Matzkin L."/>
            <person name="McAllister B."/>
            <person name="McBride C.S."/>
            <person name="McKernan B."/>
            <person name="McKernan K."/>
            <person name="Mendez-Lago M."/>
            <person name="Minx P."/>
            <person name="Mollenhauer M.U."/>
            <person name="Montooth K."/>
            <person name="Mount S.M."/>
            <person name="Mu X."/>
            <person name="Myers E."/>
            <person name="Negre B."/>
            <person name="Newfeld S."/>
            <person name="Nielsen R."/>
            <person name="Noor M.A."/>
            <person name="O'Grady P."/>
            <person name="Pachter L."/>
            <person name="Papaceit M."/>
            <person name="Parisi M.J."/>
            <person name="Parisi M."/>
            <person name="Parts L."/>
            <person name="Pedersen J.S."/>
            <person name="Pesole G."/>
            <person name="Phillippy A.M."/>
            <person name="Ponting C.P."/>
            <person name="Pop M."/>
            <person name="Porcelli D."/>
            <person name="Powell J.R."/>
            <person name="Prohaska S."/>
            <person name="Pruitt K."/>
            <person name="Puig M."/>
            <person name="Quesneville H."/>
            <person name="Ram K.R."/>
            <person name="Rand D."/>
            <person name="Rasmussen M.D."/>
            <person name="Reed L.K."/>
            <person name="Reenan R."/>
            <person name="Reily A."/>
            <person name="Remington K.A."/>
            <person name="Rieger T.T."/>
            <person name="Ritchie M.G."/>
            <person name="Robin C."/>
            <person name="Rogers Y.H."/>
            <person name="Rohde C."/>
            <person name="Rozas J."/>
            <person name="Rubenfield M.J."/>
            <person name="Ruiz A."/>
            <person name="Russo S."/>
            <person name="Salzberg S.L."/>
            <person name="Sanchez-Gracia A."/>
            <person name="Saranga D.J."/>
            <person name="Sato H."/>
            <person name="Schaeffer S.W."/>
            <person name="Schatz M.C."/>
            <person name="Schlenke T."/>
            <person name="Schwartz R."/>
            <person name="Segarra C."/>
            <person name="Singh R.S."/>
            <person name="Sirot L."/>
            <person name="Sirota M."/>
            <person name="Sisneros N.B."/>
            <person name="Smith C.D."/>
            <person name="Smith T.F."/>
            <person name="Spieth J."/>
            <person name="Stage D.E."/>
            <person name="Stark A."/>
            <person name="Stephan W."/>
            <person name="Strausberg R.L."/>
            <person name="Strempel S."/>
            <person name="Sturgill D."/>
            <person name="Sutton G."/>
            <person name="Sutton G.G."/>
            <person name="Tao W."/>
            <person name="Teichmann S."/>
            <person name="Tobari Y.N."/>
            <person name="Tomimura Y."/>
            <person name="Tsolas J.M."/>
            <person name="Valente V.L."/>
            <person name="Venter E."/>
            <person name="Venter J.C."/>
            <person name="Vicario S."/>
            <person name="Vieira F.G."/>
            <person name="Vilella A.J."/>
            <person name="Villasante A."/>
            <person name="Walenz B."/>
            <person name="Wang J."/>
            <person name="Wasserman M."/>
            <person name="Watts T."/>
            <person name="Wilson D."/>
            <person name="Wilson R.K."/>
            <person name="Wing R.A."/>
            <person name="Wolfner M.F."/>
            <person name="Wong A."/>
            <person name="Wong G.K."/>
            <person name="Wu C.I."/>
            <person name="Wu G."/>
            <person name="Yamamoto D."/>
            <person name="Yang H.P."/>
            <person name="Yang S.P."/>
            <person name="Yorke J.A."/>
            <person name="Yoshida K."/>
            <person name="Zdobnov E."/>
            <person name="Zhang P."/>
            <person name="Zhang Y."/>
            <person name="Zimin A.V."/>
            <person name="Baldwin J."/>
            <person name="Abdouelleil A."/>
            <person name="Abdulkadir J."/>
            <person name="Abebe A."/>
            <person name="Abera B."/>
            <person name="Abreu J."/>
            <person name="Acer S.C."/>
            <person name="Aftuck L."/>
            <person name="Alexander A."/>
            <person name="An P."/>
            <person name="Anderson E."/>
            <person name="Anderson S."/>
            <person name="Arachi H."/>
            <person name="Azer M."/>
            <person name="Bachantsang P."/>
            <person name="Barry A."/>
            <person name="Bayul T."/>
            <person name="Berlin A."/>
            <person name="Bessette D."/>
            <person name="Bloom T."/>
            <person name="Blye J."/>
            <person name="Boguslavskiy L."/>
            <person name="Bonnet C."/>
            <person name="Boukhgalter B."/>
            <person name="Bourzgui I."/>
            <person name="Brown A."/>
            <person name="Cahill P."/>
            <person name="Channer S."/>
            <person name="Cheshatsang Y."/>
            <person name="Chuda L."/>
            <person name="Citroen M."/>
            <person name="Collymore A."/>
            <person name="Cooke P."/>
            <person name="Costello M."/>
            <person name="D'Aco K."/>
            <person name="Daza R."/>
            <person name="De Haan G."/>
            <person name="DeGray S."/>
            <person name="DeMaso C."/>
            <person name="Dhargay N."/>
            <person name="Dooley K."/>
            <person name="Dooley E."/>
            <person name="Doricent M."/>
            <person name="Dorje P."/>
            <person name="Dorjee K."/>
            <person name="Dupes A."/>
            <person name="Elong R."/>
            <person name="Falk J."/>
            <person name="Farina A."/>
            <person name="Faro S."/>
            <person name="Ferguson D."/>
            <person name="Fisher S."/>
            <person name="Foley C.D."/>
            <person name="Franke A."/>
            <person name="Friedrich D."/>
            <person name="Gadbois L."/>
            <person name="Gearin G."/>
            <person name="Gearin C.R."/>
            <person name="Giannoukos G."/>
            <person name="Goode T."/>
            <person name="Graham J."/>
            <person name="Grandbois E."/>
            <person name="Grewal S."/>
            <person name="Gyaltsen K."/>
            <person name="Hafez N."/>
            <person name="Hagos B."/>
            <person name="Hall J."/>
            <person name="Henson C."/>
            <person name="Hollinger A."/>
            <person name="Honan T."/>
            <person name="Huard M.D."/>
            <person name="Hughes L."/>
            <person name="Hurhula B."/>
            <person name="Husby M.E."/>
            <person name="Kamat A."/>
            <person name="Kanga B."/>
            <person name="Kashin S."/>
            <person name="Khazanovich D."/>
            <person name="Kisner P."/>
            <person name="Lance K."/>
            <person name="Lara M."/>
            <person name="Lee W."/>
            <person name="Lennon N."/>
            <person name="Letendre F."/>
            <person name="LeVine R."/>
            <person name="Lipovsky A."/>
            <person name="Liu X."/>
            <person name="Liu J."/>
            <person name="Liu S."/>
            <person name="Lokyitsang T."/>
            <person name="Lokyitsang Y."/>
            <person name="Lubonja R."/>
            <person name="Lui A."/>
            <person name="MacDonald P."/>
            <person name="Magnisalis V."/>
            <person name="Maru K."/>
            <person name="Matthews C."/>
            <person name="McCusker W."/>
            <person name="McDonough S."/>
            <person name="Mehta T."/>
            <person name="Meldrim J."/>
            <person name="Meneus L."/>
            <person name="Mihai O."/>
            <person name="Mihalev A."/>
            <person name="Mihova T."/>
            <person name="Mittelman R."/>
            <person name="Mlenga V."/>
            <person name="Montmayeur A."/>
            <person name="Mulrain L."/>
            <person name="Navidi A."/>
            <person name="Naylor J."/>
            <person name="Negash T."/>
            <person name="Nguyen T."/>
            <person name="Nguyen N."/>
            <person name="Nicol R."/>
            <person name="Norbu C."/>
            <person name="Norbu N."/>
            <person name="Novod N."/>
            <person name="O'Neill B."/>
            <person name="Osman S."/>
            <person name="Markiewicz E."/>
            <person name="Oyono O.L."/>
            <person name="Patti C."/>
            <person name="Phunkhang P."/>
            <person name="Pierre F."/>
            <person name="Priest M."/>
            <person name="Raghuraman S."/>
            <person name="Rege F."/>
            <person name="Reyes R."/>
            <person name="Rise C."/>
            <person name="Rogov P."/>
            <person name="Ross K."/>
            <person name="Ryan E."/>
            <person name="Settipalli S."/>
            <person name="Shea T."/>
            <person name="Sherpa N."/>
            <person name="Shi L."/>
            <person name="Shih D."/>
            <person name="Sparrow T."/>
            <person name="Spaulding J."/>
            <person name="Stalker J."/>
            <person name="Stange-Thomann N."/>
            <person name="Stavropoulos S."/>
            <person name="Stone C."/>
            <person name="Strader C."/>
            <person name="Tesfaye S."/>
            <person name="Thomson T."/>
            <person name="Thoulutsang Y."/>
            <person name="Thoulutsang D."/>
            <person name="Topham K."/>
            <person name="Topping I."/>
            <person name="Tsamla T."/>
            <person name="Vassiliev H."/>
            <person name="Vo A."/>
            <person name="Wangchuk T."/>
            <person name="Wangdi T."/>
            <person name="Weiand M."/>
            <person name="Wilkinson J."/>
            <person name="Wilson A."/>
            <person name="Yadav S."/>
            <person name="Young G."/>
            <person name="Yu Q."/>
            <person name="Zembek L."/>
            <person name="Zhong D."/>
            <person name="Zimmer A."/>
            <person name="Zwirko Z."/>
            <person name="Jaffe D.B."/>
            <person name="Alvarez P."/>
            <person name="Brockman W."/>
            <person name="Butler J."/>
            <person name="Chin C."/>
            <person name="Gnerre S."/>
            <person name="Grabherr M."/>
            <person name="Kleber M."/>
            <person name="Mauceli E."/>
            <person name="MacCallum I."/>
        </authorList>
    </citation>
    <scope>NUCLEOTIDE SEQUENCE [LARGE SCALE GENOMIC DNA]</scope>
    <source>
        <strain evidence="12">Tucson 14024-0371.13</strain>
    </source>
</reference>
<evidence type="ECO:0000256" key="3">
    <source>
        <dbReference type="ARBA" id="ARBA00022656"/>
    </source>
</evidence>
<evidence type="ECO:0000256" key="1">
    <source>
        <dbReference type="ARBA" id="ARBA00004613"/>
    </source>
</evidence>
<keyword evidence="7" id="KW-1199">Hemostasis impairing toxin</keyword>
<dbReference type="Pfam" id="PF00014">
    <property type="entry name" value="Kunitz_BPTI"/>
    <property type="match status" value="1"/>
</dbReference>
<accession>A0A0P8XVA6</accession>
<feature type="signal peptide" evidence="9">
    <location>
        <begin position="1"/>
        <end position="19"/>
    </location>
</feature>
<name>A0A0P8XVA6_DROAN</name>
<dbReference type="InterPro" id="IPR020901">
    <property type="entry name" value="Prtase_inh_Kunz-CS"/>
</dbReference>
<evidence type="ECO:0000256" key="4">
    <source>
        <dbReference type="ARBA" id="ARBA00022690"/>
    </source>
</evidence>
<dbReference type="InterPro" id="IPR050098">
    <property type="entry name" value="TFPI/VKTCI-like"/>
</dbReference>
<gene>
    <name evidence="11" type="primary">Dana\GF27982</name>
    <name evidence="11" type="ORF">GF27982</name>
</gene>
<organism evidence="11 12">
    <name type="scientific">Drosophila ananassae</name>
    <name type="common">Fruit fly</name>
    <dbReference type="NCBI Taxonomy" id="7217"/>
    <lineage>
        <taxon>Eukaryota</taxon>
        <taxon>Metazoa</taxon>
        <taxon>Ecdysozoa</taxon>
        <taxon>Arthropoda</taxon>
        <taxon>Hexapoda</taxon>
        <taxon>Insecta</taxon>
        <taxon>Pterygota</taxon>
        <taxon>Neoptera</taxon>
        <taxon>Endopterygota</taxon>
        <taxon>Diptera</taxon>
        <taxon>Brachycera</taxon>
        <taxon>Muscomorpha</taxon>
        <taxon>Ephydroidea</taxon>
        <taxon>Drosophilidae</taxon>
        <taxon>Drosophila</taxon>
        <taxon>Sophophora</taxon>
    </lineage>
</organism>
<keyword evidence="9" id="KW-0732">Signal</keyword>
<keyword evidence="4" id="KW-0646">Protease inhibitor</keyword>
<keyword evidence="3" id="KW-0800">Toxin</keyword>
<dbReference type="FunFam" id="4.10.410.10:FF:000020">
    <property type="entry name" value="Collagen, type VI, alpha 3"/>
    <property type="match status" value="1"/>
</dbReference>
<keyword evidence="2" id="KW-0964">Secreted</keyword>
<keyword evidence="12" id="KW-1185">Reference proteome</keyword>
<evidence type="ECO:0000313" key="12">
    <source>
        <dbReference type="Proteomes" id="UP000007801"/>
    </source>
</evidence>
<evidence type="ECO:0000256" key="2">
    <source>
        <dbReference type="ARBA" id="ARBA00022525"/>
    </source>
</evidence>
<evidence type="ECO:0000313" key="11">
    <source>
        <dbReference type="EMBL" id="KPU73271.1"/>
    </source>
</evidence>
<dbReference type="GO" id="GO:0090729">
    <property type="term" value="F:toxin activity"/>
    <property type="evidence" value="ECO:0007669"/>
    <property type="project" value="UniProtKB-KW"/>
</dbReference>
<dbReference type="InterPro" id="IPR036880">
    <property type="entry name" value="Kunitz_BPTI_sf"/>
</dbReference>
<dbReference type="PANTHER" id="PTHR10083">
    <property type="entry name" value="KUNITZ-TYPE PROTEASE INHIBITOR-RELATED"/>
    <property type="match status" value="1"/>
</dbReference>
<dbReference type="EMBL" id="CH902620">
    <property type="protein sequence ID" value="KPU73271.1"/>
    <property type="molecule type" value="Genomic_DNA"/>
</dbReference>
<dbReference type="GO" id="GO:0005615">
    <property type="term" value="C:extracellular space"/>
    <property type="evidence" value="ECO:0007669"/>
    <property type="project" value="TreeGrafter"/>
</dbReference>
<evidence type="ECO:0000256" key="7">
    <source>
        <dbReference type="ARBA" id="ARBA00023240"/>
    </source>
</evidence>
<dbReference type="STRING" id="7217.A0A0P8XVA6"/>
<evidence type="ECO:0000256" key="9">
    <source>
        <dbReference type="SAM" id="SignalP"/>
    </source>
</evidence>
<evidence type="ECO:0000256" key="8">
    <source>
        <dbReference type="ARBA" id="ARBA00034146"/>
    </source>
</evidence>
<dbReference type="InterPro" id="IPR002223">
    <property type="entry name" value="Kunitz_BPTI"/>
</dbReference>
<dbReference type="InParanoid" id="A0A0P8XVA6"/>
<dbReference type="PANTHER" id="PTHR10083:SF376">
    <property type="entry name" value="SERINE PEPTIDASE INHIBITOR, KUNITZ TYPE, 3"/>
    <property type="match status" value="1"/>
</dbReference>
<evidence type="ECO:0000256" key="5">
    <source>
        <dbReference type="ARBA" id="ARBA00022900"/>
    </source>
</evidence>
<sequence>MRVLGFLVAFSALLATAFALKNDICGQPHASNGDGGIRCKADFTRWTYDSSNNKCFTFSYGGCRGNENNFLTRQECEEKCLE</sequence>
<keyword evidence="5" id="KW-0722">Serine protease inhibitor</keyword>
<dbReference type="OrthoDB" id="4473401at2759"/>
<feature type="chain" id="PRO_5006154188" description="BPTI/Kunitz inhibitor domain-containing protein" evidence="9">
    <location>
        <begin position="20"/>
        <end position="82"/>
    </location>
</feature>
<dbReference type="Gene3D" id="4.10.410.10">
    <property type="entry name" value="Pancreatic trypsin inhibitor Kunitz domain"/>
    <property type="match status" value="1"/>
</dbReference>
<keyword evidence="8" id="KW-1203">Blood coagulation cascade inhibiting toxin</keyword>
<dbReference type="PRINTS" id="PR00759">
    <property type="entry name" value="BASICPTASE"/>
</dbReference>
<dbReference type="SMART" id="SM00131">
    <property type="entry name" value="KU"/>
    <property type="match status" value="1"/>
</dbReference>
<dbReference type="PROSITE" id="PS50279">
    <property type="entry name" value="BPTI_KUNITZ_2"/>
    <property type="match status" value="1"/>
</dbReference>
<protein>
    <recommendedName>
        <fullName evidence="10">BPTI/Kunitz inhibitor domain-containing protein</fullName>
    </recommendedName>
</protein>
<feature type="domain" description="BPTI/Kunitz inhibitor" evidence="10">
    <location>
        <begin position="25"/>
        <end position="80"/>
    </location>
</feature>
<evidence type="ECO:0000256" key="6">
    <source>
        <dbReference type="ARBA" id="ARBA00023157"/>
    </source>
</evidence>
<dbReference type="Proteomes" id="UP000007801">
    <property type="component" value="Unassembled WGS sequence"/>
</dbReference>